<dbReference type="PANTHER" id="PTHR38011:SF12">
    <property type="entry name" value="BIFUNCTIONAL DEAMINASE-REDUCTASE DOMAIN PROTEIN"/>
    <property type="match status" value="1"/>
</dbReference>
<keyword evidence="3" id="KW-1185">Reference proteome</keyword>
<dbReference type="Proteomes" id="UP000800981">
    <property type="component" value="Unassembled WGS sequence"/>
</dbReference>
<sequence>MSKLRAHISISLDGYVAGPRQSREEPLGEGGEALHAWAFELAAFRAPHGMEGGTVNASSAVLEEELAGVGAEIMGRGKFGPPGGGPWGEDPWRGWWGEEPPFHKPVFVLTHHEREPLRLSDTTFTFVTGGIEAALEQARQAAGGKDVVLGGGADLINQYLAAGLVDELELHVAPVVLGGGCRLFEGVGPGLRLEQLRVVQGPGATHLKYRVVR</sequence>
<evidence type="ECO:0000313" key="2">
    <source>
        <dbReference type="EMBL" id="NHC14208.1"/>
    </source>
</evidence>
<dbReference type="Pfam" id="PF01872">
    <property type="entry name" value="RibD_C"/>
    <property type="match status" value="1"/>
</dbReference>
<name>A0ABX0GY94_9ACTN</name>
<dbReference type="PANTHER" id="PTHR38011">
    <property type="entry name" value="DIHYDROFOLATE REDUCTASE FAMILY PROTEIN (AFU_ORTHOLOGUE AFUA_8G06820)"/>
    <property type="match status" value="1"/>
</dbReference>
<dbReference type="InterPro" id="IPR002734">
    <property type="entry name" value="RibDG_C"/>
</dbReference>
<reference evidence="2 3" key="1">
    <citation type="submission" date="2020-03" db="EMBL/GenBank/DDBJ databases">
        <title>Two novel Motilibacter sp.</title>
        <authorList>
            <person name="Liu S."/>
        </authorList>
    </citation>
    <scope>NUCLEOTIDE SEQUENCE [LARGE SCALE GENOMIC DNA]</scope>
    <source>
        <strain evidence="2 3">E257</strain>
    </source>
</reference>
<dbReference type="Gene3D" id="3.40.430.10">
    <property type="entry name" value="Dihydrofolate Reductase, subunit A"/>
    <property type="match status" value="1"/>
</dbReference>
<protein>
    <submittedName>
        <fullName evidence="2">Dihydrofolate reductase family protein</fullName>
    </submittedName>
</protein>
<dbReference type="InterPro" id="IPR050765">
    <property type="entry name" value="Riboflavin_Biosynth_HTPR"/>
</dbReference>
<comment type="caution">
    <text evidence="2">The sequence shown here is derived from an EMBL/GenBank/DDBJ whole genome shotgun (WGS) entry which is preliminary data.</text>
</comment>
<feature type="domain" description="Bacterial bifunctional deaminase-reductase C-terminal" evidence="1">
    <location>
        <begin position="3"/>
        <end position="200"/>
    </location>
</feature>
<gene>
    <name evidence="2" type="ORF">G9H71_10490</name>
</gene>
<dbReference type="InterPro" id="IPR024072">
    <property type="entry name" value="DHFR-like_dom_sf"/>
</dbReference>
<dbReference type="EMBL" id="JAANNP010000004">
    <property type="protein sequence ID" value="NHC14208.1"/>
    <property type="molecule type" value="Genomic_DNA"/>
</dbReference>
<dbReference type="SUPFAM" id="SSF53597">
    <property type="entry name" value="Dihydrofolate reductase-like"/>
    <property type="match status" value="1"/>
</dbReference>
<dbReference type="RefSeq" id="WP_166281476.1">
    <property type="nucleotide sequence ID" value="NZ_JAANNP010000004.1"/>
</dbReference>
<accession>A0ABX0GY94</accession>
<evidence type="ECO:0000259" key="1">
    <source>
        <dbReference type="Pfam" id="PF01872"/>
    </source>
</evidence>
<organism evidence="2 3">
    <name type="scientific">Motilibacter deserti</name>
    <dbReference type="NCBI Taxonomy" id="2714956"/>
    <lineage>
        <taxon>Bacteria</taxon>
        <taxon>Bacillati</taxon>
        <taxon>Actinomycetota</taxon>
        <taxon>Actinomycetes</taxon>
        <taxon>Motilibacterales</taxon>
        <taxon>Motilibacteraceae</taxon>
        <taxon>Motilibacter</taxon>
    </lineage>
</organism>
<proteinExistence type="predicted"/>
<evidence type="ECO:0000313" key="3">
    <source>
        <dbReference type="Proteomes" id="UP000800981"/>
    </source>
</evidence>